<dbReference type="RefSeq" id="WP_168104108.1">
    <property type="nucleotide sequence ID" value="NZ_JAATEN010000025.1"/>
</dbReference>
<organism evidence="2 3">
    <name type="scientific">Streptomyces zingiberis</name>
    <dbReference type="NCBI Taxonomy" id="2053010"/>
    <lineage>
        <taxon>Bacteria</taxon>
        <taxon>Bacillati</taxon>
        <taxon>Actinomycetota</taxon>
        <taxon>Actinomycetes</taxon>
        <taxon>Kitasatosporales</taxon>
        <taxon>Streptomycetaceae</taxon>
        <taxon>Streptomyces</taxon>
    </lineage>
</organism>
<sequence>MSDASRASHAAAGPGRGSGEKARRAAAGEAGRTADDRATTPTSPGAPGKARPAGAAAWERARDAAGTLRAHPRSEARDLLRRGPAALRDGIGGLVGRAAGAGHRAATSLGRRIATGDGRGGTGGAGPGDAPATGELRTAAQRRPGLLAGAAASAGFAAGSAAGLAAGLAEAARGARRPATAQPGAVLGAAAAAGLVARRLARTAGVVGHGGPAPVPDKPGPVPTSPGAGHPTGPPGESSRPSHARPYGDGAGPR</sequence>
<evidence type="ECO:0000313" key="2">
    <source>
        <dbReference type="EMBL" id="NJQ03484.1"/>
    </source>
</evidence>
<evidence type="ECO:0000256" key="1">
    <source>
        <dbReference type="SAM" id="MobiDB-lite"/>
    </source>
</evidence>
<feature type="compositionally biased region" description="Low complexity" evidence="1">
    <location>
        <begin position="45"/>
        <end position="58"/>
    </location>
</feature>
<gene>
    <name evidence="2" type="ORF">HCK00_23890</name>
</gene>
<accession>A0ABX1C970</accession>
<feature type="region of interest" description="Disordered" evidence="1">
    <location>
        <begin position="102"/>
        <end position="136"/>
    </location>
</feature>
<protein>
    <recommendedName>
        <fullName evidence="4">DUF3618 domain-containing protein</fullName>
    </recommendedName>
</protein>
<feature type="region of interest" description="Disordered" evidence="1">
    <location>
        <begin position="206"/>
        <end position="254"/>
    </location>
</feature>
<feature type="compositionally biased region" description="Basic and acidic residues" evidence="1">
    <location>
        <begin position="72"/>
        <end position="81"/>
    </location>
</feature>
<evidence type="ECO:0000313" key="3">
    <source>
        <dbReference type="Proteomes" id="UP000695264"/>
    </source>
</evidence>
<comment type="caution">
    <text evidence="2">The sequence shown here is derived from an EMBL/GenBank/DDBJ whole genome shotgun (WGS) entry which is preliminary data.</text>
</comment>
<keyword evidence="3" id="KW-1185">Reference proteome</keyword>
<proteinExistence type="predicted"/>
<dbReference type="EMBL" id="JAATEN010000025">
    <property type="protein sequence ID" value="NJQ03484.1"/>
    <property type="molecule type" value="Genomic_DNA"/>
</dbReference>
<name>A0ABX1C970_9ACTN</name>
<feature type="region of interest" description="Disordered" evidence="1">
    <location>
        <begin position="1"/>
        <end position="81"/>
    </location>
</feature>
<feature type="compositionally biased region" description="Low complexity" evidence="1">
    <location>
        <begin position="102"/>
        <end position="116"/>
    </location>
</feature>
<dbReference type="Proteomes" id="UP000695264">
    <property type="component" value="Unassembled WGS sequence"/>
</dbReference>
<reference evidence="2 3" key="1">
    <citation type="submission" date="2020-03" db="EMBL/GenBank/DDBJ databases">
        <title>WGS of actinomycetes isolated from Thailand.</title>
        <authorList>
            <person name="Thawai C."/>
        </authorList>
    </citation>
    <scope>NUCLEOTIDE SEQUENCE [LARGE SCALE GENOMIC DNA]</scope>
    <source>
        <strain evidence="2 3">PLAI 1-29</strain>
    </source>
</reference>
<evidence type="ECO:0008006" key="4">
    <source>
        <dbReference type="Google" id="ProtNLM"/>
    </source>
</evidence>
<feature type="compositionally biased region" description="Gly residues" evidence="1">
    <location>
        <begin position="117"/>
        <end position="127"/>
    </location>
</feature>
<feature type="compositionally biased region" description="Pro residues" evidence="1">
    <location>
        <begin position="213"/>
        <end position="224"/>
    </location>
</feature>